<name>A0AAW9JR74_CARML</name>
<reference evidence="1" key="1">
    <citation type="submission" date="2023-08" db="EMBL/GenBank/DDBJ databases">
        <title>Genomic characterization of piscicolin 126 produced by Carnobacterium maltaromaticum CM22 strain isolated from salmon (Salmo salar).</title>
        <authorList>
            <person name="Gonzalez-Gragera E."/>
            <person name="Garcia-Lopez J.D."/>
            <person name="Teso-Perez C."/>
            <person name="Gimenez-Hernandez I."/>
            <person name="Peralta-Sanchez J.M."/>
            <person name="Valdivia E."/>
            <person name="Montalban-Lopez M."/>
            <person name="Martin-Platero A.M."/>
            <person name="Banos A."/>
            <person name="Martinez-Bueno M."/>
        </authorList>
    </citation>
    <scope>NUCLEOTIDE SEQUENCE</scope>
    <source>
        <strain evidence="1">CM22</strain>
    </source>
</reference>
<proteinExistence type="predicted"/>
<dbReference type="Proteomes" id="UP001290462">
    <property type="component" value="Unassembled WGS sequence"/>
</dbReference>
<evidence type="ECO:0000313" key="2">
    <source>
        <dbReference type="Proteomes" id="UP001290462"/>
    </source>
</evidence>
<dbReference type="AlphaFoldDB" id="A0AAW9JR74"/>
<evidence type="ECO:0000313" key="1">
    <source>
        <dbReference type="EMBL" id="MDZ5758962.1"/>
    </source>
</evidence>
<accession>A0AAW9JR74</accession>
<comment type="caution">
    <text evidence="1">The sequence shown here is derived from an EMBL/GenBank/DDBJ whole genome shotgun (WGS) entry which is preliminary data.</text>
</comment>
<gene>
    <name evidence="1" type="ORF">RAK27_09870</name>
</gene>
<dbReference type="RefSeq" id="WP_322808985.1">
    <property type="nucleotide sequence ID" value="NZ_JAVBVO010000003.1"/>
</dbReference>
<dbReference type="EMBL" id="JAVBVO010000003">
    <property type="protein sequence ID" value="MDZ5758962.1"/>
    <property type="molecule type" value="Genomic_DNA"/>
</dbReference>
<organism evidence="1 2">
    <name type="scientific">Carnobacterium maltaromaticum</name>
    <name type="common">Carnobacterium piscicola</name>
    <dbReference type="NCBI Taxonomy" id="2751"/>
    <lineage>
        <taxon>Bacteria</taxon>
        <taxon>Bacillati</taxon>
        <taxon>Bacillota</taxon>
        <taxon>Bacilli</taxon>
        <taxon>Lactobacillales</taxon>
        <taxon>Carnobacteriaceae</taxon>
        <taxon>Carnobacterium</taxon>
    </lineage>
</organism>
<protein>
    <submittedName>
        <fullName evidence="1">Uncharacterized protein</fullName>
    </submittedName>
</protein>
<sequence>MNIDTIAFSNEPSIGVLYLNGLKPTFVREKFNKKSLVFSRIKEMKETGFNYAYMNDILVIEDTAKKRPIYECMVEDLALSTQGDFIAFFHAEIKNHIWLASSLTLPNMVYLKRHLITIKY</sequence>